<protein>
    <recommendedName>
        <fullName evidence="1">VOC domain-containing protein</fullName>
    </recommendedName>
</protein>
<comment type="caution">
    <text evidence="2">The sequence shown here is derived from an EMBL/GenBank/DDBJ whole genome shotgun (WGS) entry which is preliminary data.</text>
</comment>
<dbReference type="Proteomes" id="UP001156882">
    <property type="component" value="Unassembled WGS sequence"/>
</dbReference>
<dbReference type="InterPro" id="IPR037523">
    <property type="entry name" value="VOC_core"/>
</dbReference>
<evidence type="ECO:0000259" key="1">
    <source>
        <dbReference type="PROSITE" id="PS51819"/>
    </source>
</evidence>
<evidence type="ECO:0000313" key="2">
    <source>
        <dbReference type="EMBL" id="GLS18981.1"/>
    </source>
</evidence>
<dbReference type="Pfam" id="PF00903">
    <property type="entry name" value="Glyoxalase"/>
    <property type="match status" value="1"/>
</dbReference>
<dbReference type="SUPFAM" id="SSF54593">
    <property type="entry name" value="Glyoxalase/Bleomycin resistance protein/Dihydroxybiphenyl dioxygenase"/>
    <property type="match status" value="1"/>
</dbReference>
<dbReference type="InterPro" id="IPR050383">
    <property type="entry name" value="GlyoxalaseI/FosfomycinResist"/>
</dbReference>
<dbReference type="PANTHER" id="PTHR21366:SF31">
    <property type="entry name" value="METALLOTHIOL TRANSFERASE FOSB"/>
    <property type="match status" value="1"/>
</dbReference>
<reference evidence="3" key="1">
    <citation type="journal article" date="2019" name="Int. J. Syst. Evol. Microbiol.">
        <title>The Global Catalogue of Microorganisms (GCM) 10K type strain sequencing project: providing services to taxonomists for standard genome sequencing and annotation.</title>
        <authorList>
            <consortium name="The Broad Institute Genomics Platform"/>
            <consortium name="The Broad Institute Genome Sequencing Center for Infectious Disease"/>
            <person name="Wu L."/>
            <person name="Ma J."/>
        </authorList>
    </citation>
    <scope>NUCLEOTIDE SEQUENCE [LARGE SCALE GENOMIC DNA]</scope>
    <source>
        <strain evidence="3">NBRC 101365</strain>
    </source>
</reference>
<evidence type="ECO:0000313" key="3">
    <source>
        <dbReference type="Proteomes" id="UP001156882"/>
    </source>
</evidence>
<dbReference type="EMBL" id="BSPC01000015">
    <property type="protein sequence ID" value="GLS18981.1"/>
    <property type="molecule type" value="Genomic_DNA"/>
</dbReference>
<keyword evidence="3" id="KW-1185">Reference proteome</keyword>
<organism evidence="2 3">
    <name type="scientific">Labrys miyagiensis</name>
    <dbReference type="NCBI Taxonomy" id="346912"/>
    <lineage>
        <taxon>Bacteria</taxon>
        <taxon>Pseudomonadati</taxon>
        <taxon>Pseudomonadota</taxon>
        <taxon>Alphaproteobacteria</taxon>
        <taxon>Hyphomicrobiales</taxon>
        <taxon>Xanthobacteraceae</taxon>
        <taxon>Labrys</taxon>
    </lineage>
</organism>
<proteinExistence type="predicted"/>
<name>A0ABQ6CL80_9HYPH</name>
<dbReference type="PANTHER" id="PTHR21366">
    <property type="entry name" value="GLYOXALASE FAMILY PROTEIN"/>
    <property type="match status" value="1"/>
</dbReference>
<accession>A0ABQ6CL80</accession>
<dbReference type="InterPro" id="IPR029068">
    <property type="entry name" value="Glyas_Bleomycin-R_OHBP_Dase"/>
</dbReference>
<feature type="domain" description="VOC" evidence="1">
    <location>
        <begin position="7"/>
        <end position="129"/>
    </location>
</feature>
<dbReference type="CDD" id="cd07253">
    <property type="entry name" value="GLOD5"/>
    <property type="match status" value="1"/>
</dbReference>
<dbReference type="InterPro" id="IPR004360">
    <property type="entry name" value="Glyas_Fos-R_dOase_dom"/>
</dbReference>
<dbReference type="PROSITE" id="PS51819">
    <property type="entry name" value="VOC"/>
    <property type="match status" value="1"/>
</dbReference>
<gene>
    <name evidence="2" type="ORF">GCM10007874_19980</name>
</gene>
<dbReference type="RefSeq" id="WP_284311844.1">
    <property type="nucleotide sequence ID" value="NZ_BSPC01000015.1"/>
</dbReference>
<dbReference type="Gene3D" id="3.10.180.10">
    <property type="entry name" value="2,3-Dihydroxybiphenyl 1,2-Dioxygenase, domain 1"/>
    <property type="match status" value="1"/>
</dbReference>
<sequence length="132" mass="14684">MSLRIERFDHIVLNCRDVEATASWYERVLGMQREVFGQGRTALKFGNQKINLRPADFDPGEWATGVNDRPGSGDICFITRAEPDEVVAHFRKEGIEIVDGPATRQGALGPMTSVYCRDPDGNLIEVASYPAK</sequence>